<evidence type="ECO:0000313" key="1">
    <source>
        <dbReference type="EMBL" id="UGS34254.1"/>
    </source>
</evidence>
<dbReference type="RefSeq" id="WP_259313940.1">
    <property type="nucleotide sequence ID" value="NZ_CP087164.1"/>
</dbReference>
<dbReference type="InterPro" id="IPR009078">
    <property type="entry name" value="Ferritin-like_SF"/>
</dbReference>
<dbReference type="KEGG" id="sbae:DSM104329_00630"/>
<dbReference type="Proteomes" id="UP001162834">
    <property type="component" value="Chromosome"/>
</dbReference>
<dbReference type="EMBL" id="CP087164">
    <property type="protein sequence ID" value="UGS34254.1"/>
    <property type="molecule type" value="Genomic_DNA"/>
</dbReference>
<gene>
    <name evidence="1" type="ORF">DSM104329_00630</name>
</gene>
<proteinExistence type="predicted"/>
<dbReference type="InterPro" id="IPR012347">
    <property type="entry name" value="Ferritin-like"/>
</dbReference>
<dbReference type="Gene3D" id="1.20.1260.10">
    <property type="match status" value="1"/>
</dbReference>
<accession>A0A9E6XTG6</accession>
<evidence type="ECO:0000313" key="2">
    <source>
        <dbReference type="Proteomes" id="UP001162834"/>
    </source>
</evidence>
<name>A0A9E6XTG6_9ACTN</name>
<dbReference type="CDD" id="cd00657">
    <property type="entry name" value="Ferritin_like"/>
    <property type="match status" value="1"/>
</dbReference>
<sequence length="339" mass="36659">MNADQQKVVQYLDEAHASEQALIRVLQSQIAMTPRGSYRTALETHLDETRDHAERVGRRAQQLGGSNPLMAMFGAAESVVGQFLALGKMPFDLLRGTGGEEKVLKNAKDACANEALEIATYTAIERLARSVGDGETARLAASILADEEKMLARVLREIPKLTDAVVHADVDGESSYDVTKTGAADTVRDAAKATKTTARKTTANTKRTARQARKVPGVAQAEGQVKGAMASADDLAIAHYDALTADEIISKLADLSQIDLAKVDAYERKNQNRTTVLGRITSLRGDEPWAGYDELTAAEVQAVLSEGDDDRANEVRSYERAHKNRAGVLNAAERERVNA</sequence>
<dbReference type="AlphaFoldDB" id="A0A9E6XTG6"/>
<organism evidence="1 2">
    <name type="scientific">Capillimicrobium parvum</name>
    <dbReference type="NCBI Taxonomy" id="2884022"/>
    <lineage>
        <taxon>Bacteria</taxon>
        <taxon>Bacillati</taxon>
        <taxon>Actinomycetota</taxon>
        <taxon>Thermoleophilia</taxon>
        <taxon>Solirubrobacterales</taxon>
        <taxon>Capillimicrobiaceae</taxon>
        <taxon>Capillimicrobium</taxon>
    </lineage>
</organism>
<dbReference type="Pfam" id="PF05974">
    <property type="entry name" value="DUF892"/>
    <property type="match status" value="1"/>
</dbReference>
<dbReference type="InterPro" id="IPR010287">
    <property type="entry name" value="DUF892_YciF-like"/>
</dbReference>
<reference evidence="1" key="1">
    <citation type="journal article" date="2022" name="Int. J. Syst. Evol. Microbiol.">
        <title>Pseudomonas aegrilactucae sp. nov. and Pseudomonas morbosilactucae sp. nov., pathogens causing bacterial rot of lettuce in Japan.</title>
        <authorList>
            <person name="Sawada H."/>
            <person name="Fujikawa T."/>
            <person name="Satou M."/>
        </authorList>
    </citation>
    <scope>NUCLEOTIDE SEQUENCE</scope>
    <source>
        <strain evidence="1">0166_1</strain>
    </source>
</reference>
<dbReference type="SUPFAM" id="SSF47240">
    <property type="entry name" value="Ferritin-like"/>
    <property type="match status" value="1"/>
</dbReference>
<keyword evidence="2" id="KW-1185">Reference proteome</keyword>
<evidence type="ECO:0008006" key="3">
    <source>
        <dbReference type="Google" id="ProtNLM"/>
    </source>
</evidence>
<protein>
    <recommendedName>
        <fullName evidence="3">DUF892 family protein</fullName>
    </recommendedName>
</protein>